<protein>
    <submittedName>
        <fullName evidence="2">Uncharacterized protein</fullName>
    </submittedName>
</protein>
<dbReference type="GeneID" id="115269193"/>
<evidence type="ECO:0000256" key="1">
    <source>
        <dbReference type="SAM" id="Phobius"/>
    </source>
</evidence>
<evidence type="ECO:0000313" key="2">
    <source>
        <dbReference type="EnsemblMetazoa" id="AALFPA23_023468.P34920"/>
    </source>
</evidence>
<keyword evidence="3" id="KW-1185">Reference proteome</keyword>
<keyword evidence="1" id="KW-0812">Transmembrane</keyword>
<evidence type="ECO:0000313" key="3">
    <source>
        <dbReference type="Proteomes" id="UP000069940"/>
    </source>
</evidence>
<sequence length="189" mass="22121">MQLLSFPMLKKNCFHASAILSESLRQGEFEQIKLRSFGSSSVGMPIWRSNRKNFYVIWHHGKWHQKVLFVAKPFLQDVLFIWLDAWSAKPLPALVKFGLSVVVIAVMLLPVVYALCGTLLYLGFWQQQIDSLYPSVFPMKMQSFYWIQQILKQTVYSDAQVDYFQRRIHGFLLITAGMMDYMRLLLEMV</sequence>
<reference evidence="2" key="2">
    <citation type="submission" date="2025-05" db="UniProtKB">
        <authorList>
            <consortium name="EnsemblMetazoa"/>
        </authorList>
    </citation>
    <scope>IDENTIFICATION</scope>
    <source>
        <strain evidence="2">Foshan</strain>
    </source>
</reference>
<keyword evidence="1" id="KW-0472">Membrane</keyword>
<dbReference type="RefSeq" id="XP_029733472.2">
    <property type="nucleotide sequence ID" value="XM_029877612.2"/>
</dbReference>
<dbReference type="EnsemblMetazoa" id="AALFPA23_023468.R34920">
    <property type="protein sequence ID" value="AALFPA23_023468.P34920"/>
    <property type="gene ID" value="AALFPA23_023468"/>
</dbReference>
<organism evidence="2 3">
    <name type="scientific">Aedes albopictus</name>
    <name type="common">Asian tiger mosquito</name>
    <name type="synonym">Stegomyia albopicta</name>
    <dbReference type="NCBI Taxonomy" id="7160"/>
    <lineage>
        <taxon>Eukaryota</taxon>
        <taxon>Metazoa</taxon>
        <taxon>Ecdysozoa</taxon>
        <taxon>Arthropoda</taxon>
        <taxon>Hexapoda</taxon>
        <taxon>Insecta</taxon>
        <taxon>Pterygota</taxon>
        <taxon>Neoptera</taxon>
        <taxon>Endopterygota</taxon>
        <taxon>Diptera</taxon>
        <taxon>Nematocera</taxon>
        <taxon>Culicoidea</taxon>
        <taxon>Culicidae</taxon>
        <taxon>Culicinae</taxon>
        <taxon>Aedini</taxon>
        <taxon>Aedes</taxon>
        <taxon>Stegomyia</taxon>
    </lineage>
</organism>
<name>A0ABM2A137_AEDAL</name>
<proteinExistence type="predicted"/>
<keyword evidence="1" id="KW-1133">Transmembrane helix</keyword>
<dbReference type="Proteomes" id="UP000069940">
    <property type="component" value="Unassembled WGS sequence"/>
</dbReference>
<accession>A0ABM2A137</accession>
<feature type="transmembrane region" description="Helical" evidence="1">
    <location>
        <begin position="97"/>
        <end position="124"/>
    </location>
</feature>
<reference evidence="3" key="1">
    <citation type="journal article" date="2015" name="Proc. Natl. Acad. Sci. U.S.A.">
        <title>Genome sequence of the Asian Tiger mosquito, Aedes albopictus, reveals insights into its biology, genetics, and evolution.</title>
        <authorList>
            <person name="Chen X.G."/>
            <person name="Jiang X."/>
            <person name="Gu J."/>
            <person name="Xu M."/>
            <person name="Wu Y."/>
            <person name="Deng Y."/>
            <person name="Zhang C."/>
            <person name="Bonizzoni M."/>
            <person name="Dermauw W."/>
            <person name="Vontas J."/>
            <person name="Armbruster P."/>
            <person name="Huang X."/>
            <person name="Yang Y."/>
            <person name="Zhang H."/>
            <person name="He W."/>
            <person name="Peng H."/>
            <person name="Liu Y."/>
            <person name="Wu K."/>
            <person name="Chen J."/>
            <person name="Lirakis M."/>
            <person name="Topalis P."/>
            <person name="Van Leeuwen T."/>
            <person name="Hall A.B."/>
            <person name="Jiang X."/>
            <person name="Thorpe C."/>
            <person name="Mueller R.L."/>
            <person name="Sun C."/>
            <person name="Waterhouse R.M."/>
            <person name="Yan G."/>
            <person name="Tu Z.J."/>
            <person name="Fang X."/>
            <person name="James A.A."/>
        </authorList>
    </citation>
    <scope>NUCLEOTIDE SEQUENCE [LARGE SCALE GENOMIC DNA]</scope>
    <source>
        <strain evidence="3">Foshan</strain>
    </source>
</reference>